<dbReference type="Proteomes" id="UP001239111">
    <property type="component" value="Chromosome 3"/>
</dbReference>
<accession>A0ACC2NF28</accession>
<proteinExistence type="predicted"/>
<evidence type="ECO:0000313" key="2">
    <source>
        <dbReference type="Proteomes" id="UP001239111"/>
    </source>
</evidence>
<evidence type="ECO:0000313" key="1">
    <source>
        <dbReference type="EMBL" id="KAJ8669689.1"/>
    </source>
</evidence>
<reference evidence="1" key="1">
    <citation type="submission" date="2023-04" db="EMBL/GenBank/DDBJ databases">
        <title>A chromosome-level genome assembly of the parasitoid wasp Eretmocerus hayati.</title>
        <authorList>
            <person name="Zhong Y."/>
            <person name="Liu S."/>
            <person name="Liu Y."/>
        </authorList>
    </citation>
    <scope>NUCLEOTIDE SEQUENCE</scope>
    <source>
        <strain evidence="1">ZJU_SS_LIU_2023</strain>
    </source>
</reference>
<dbReference type="EMBL" id="CM056743">
    <property type="protein sequence ID" value="KAJ8669689.1"/>
    <property type="molecule type" value="Genomic_DNA"/>
</dbReference>
<sequence length="289" mass="31355">MISTSGVFLCFLAVANSRNIQWLSSNRIVGGHDATPGQFPHQISMQVAFPPLIPVQHFCGGSILSDRWILTAAHCAEVHEQFPFFVQFFIKAGKHNLSQIEPTEQISFIESYHKHEKYIGNGQVGPYDIALLKLRTPLTLNDRVAVAQLPEKDSEPTGDVDASGWGTISNDTKKQTMPDTLQTVTVPIVERKQCNAAIKKLEADEGETVDDEKDLVDETNICTGPLSGGISVCSGDSGGPLSVKGKDNQTEVIGVASWAVFPCGREGAPAVFGRVSSFVDWINDVMAKN</sequence>
<keyword evidence="2" id="KW-1185">Reference proteome</keyword>
<gene>
    <name evidence="1" type="ORF">QAD02_000948</name>
</gene>
<organism evidence="1 2">
    <name type="scientific">Eretmocerus hayati</name>
    <dbReference type="NCBI Taxonomy" id="131215"/>
    <lineage>
        <taxon>Eukaryota</taxon>
        <taxon>Metazoa</taxon>
        <taxon>Ecdysozoa</taxon>
        <taxon>Arthropoda</taxon>
        <taxon>Hexapoda</taxon>
        <taxon>Insecta</taxon>
        <taxon>Pterygota</taxon>
        <taxon>Neoptera</taxon>
        <taxon>Endopterygota</taxon>
        <taxon>Hymenoptera</taxon>
        <taxon>Apocrita</taxon>
        <taxon>Proctotrupomorpha</taxon>
        <taxon>Chalcidoidea</taxon>
        <taxon>Aphelinidae</taxon>
        <taxon>Aphelininae</taxon>
        <taxon>Eretmocerus</taxon>
    </lineage>
</organism>
<protein>
    <submittedName>
        <fullName evidence="1">Uncharacterized protein</fullName>
    </submittedName>
</protein>
<name>A0ACC2NF28_9HYME</name>
<comment type="caution">
    <text evidence="1">The sequence shown here is derived from an EMBL/GenBank/DDBJ whole genome shotgun (WGS) entry which is preliminary data.</text>
</comment>